<proteinExistence type="predicted"/>
<organism evidence="1 2">
    <name type="scientific">Bacteroides fragilis</name>
    <dbReference type="NCBI Taxonomy" id="817"/>
    <lineage>
        <taxon>Bacteria</taxon>
        <taxon>Pseudomonadati</taxon>
        <taxon>Bacteroidota</taxon>
        <taxon>Bacteroidia</taxon>
        <taxon>Bacteroidales</taxon>
        <taxon>Bacteroidaceae</taxon>
        <taxon>Bacteroides</taxon>
    </lineage>
</organism>
<sequence length="146" mass="16407">MNKKNQSTGFSYYGLYLLKYLKENHSDKATDTDFIIGRADHAADVYEQSRLSGATPEGAQELAMASLMEGLHFSKYNTIIEVLWNEFAEEVPPGEAAKFALKLQPELEEVFARYPLADGFAYTPEYDHLYTELTGAVVIYLEAHGV</sequence>
<dbReference type="EMBL" id="QRJE01000009">
    <property type="protein sequence ID" value="RHH13981.1"/>
    <property type="molecule type" value="Genomic_DNA"/>
</dbReference>
<dbReference type="AlphaFoldDB" id="A0A396C8K6"/>
<evidence type="ECO:0000313" key="1">
    <source>
        <dbReference type="EMBL" id="RHH13981.1"/>
    </source>
</evidence>
<accession>A0A396C8K6</accession>
<dbReference type="Gene3D" id="1.10.8.340">
    <property type="entry name" value="PG0816-like"/>
    <property type="match status" value="1"/>
</dbReference>
<name>A0A396C8K6_BACFG</name>
<gene>
    <name evidence="1" type="ORF">DW228_07040</name>
</gene>
<dbReference type="SUPFAM" id="SSF140753">
    <property type="entry name" value="PG0816-like"/>
    <property type="match status" value="1"/>
</dbReference>
<comment type="caution">
    <text evidence="1">The sequence shown here is derived from an EMBL/GenBank/DDBJ whole genome shotgun (WGS) entry which is preliminary data.</text>
</comment>
<dbReference type="Gene3D" id="1.10.8.330">
    <property type="entry name" value="PG0816-like"/>
    <property type="match status" value="1"/>
</dbReference>
<dbReference type="RefSeq" id="WP_122296731.1">
    <property type="nucleotide sequence ID" value="NZ_CABJEQ010000017.1"/>
</dbReference>
<dbReference type="Proteomes" id="UP000266644">
    <property type="component" value="Unassembled WGS sequence"/>
</dbReference>
<reference evidence="1 2" key="1">
    <citation type="submission" date="2018-08" db="EMBL/GenBank/DDBJ databases">
        <title>A genome reference for cultivated species of the human gut microbiota.</title>
        <authorList>
            <person name="Zou Y."/>
            <person name="Xue W."/>
            <person name="Luo G."/>
        </authorList>
    </citation>
    <scope>NUCLEOTIDE SEQUENCE [LARGE SCALE GENOMIC DNA]</scope>
    <source>
        <strain evidence="1 2">AM18-6</strain>
    </source>
</reference>
<protein>
    <submittedName>
        <fullName evidence="1">DUF1896 domain-containing protein</fullName>
    </submittedName>
</protein>
<dbReference type="InterPro" id="IPR036297">
    <property type="entry name" value="PG0816-like_sf"/>
</dbReference>
<dbReference type="Pfam" id="PF08989">
    <property type="entry name" value="DUF1896"/>
    <property type="match status" value="1"/>
</dbReference>
<evidence type="ECO:0000313" key="2">
    <source>
        <dbReference type="Proteomes" id="UP000266644"/>
    </source>
</evidence>
<dbReference type="InterPro" id="IPR015082">
    <property type="entry name" value="DUF1896"/>
</dbReference>